<comment type="caution">
    <text evidence="1">The sequence shown here is derived from an EMBL/GenBank/DDBJ whole genome shotgun (WGS) entry which is preliminary data.</text>
</comment>
<dbReference type="EMBL" id="VFMO01000001">
    <property type="protein sequence ID" value="TQJ14587.1"/>
    <property type="molecule type" value="Genomic_DNA"/>
</dbReference>
<organism evidence="1 2">
    <name type="scientific">Yimella lutea</name>
    <dbReference type="NCBI Taxonomy" id="587872"/>
    <lineage>
        <taxon>Bacteria</taxon>
        <taxon>Bacillati</taxon>
        <taxon>Actinomycetota</taxon>
        <taxon>Actinomycetes</taxon>
        <taxon>Micrococcales</taxon>
        <taxon>Dermacoccaceae</taxon>
        <taxon>Yimella</taxon>
    </lineage>
</organism>
<accession>A0A542EGX3</accession>
<keyword evidence="2" id="KW-1185">Reference proteome</keyword>
<dbReference type="Proteomes" id="UP000320806">
    <property type="component" value="Unassembled WGS sequence"/>
</dbReference>
<proteinExistence type="predicted"/>
<name>A0A542EGX3_9MICO</name>
<sequence>MPCSTLVEAATRIQSYGDRRALIGPDDTNTLLSVTSLLMVGSTLAAEQGASWPEHYAPATRAAIRQVRELLVLDESHAEAMHTFTQLLEEETRHARTT</sequence>
<gene>
    <name evidence="1" type="ORF">FB459_2055</name>
</gene>
<dbReference type="AlphaFoldDB" id="A0A542EGX3"/>
<evidence type="ECO:0000313" key="2">
    <source>
        <dbReference type="Proteomes" id="UP000320806"/>
    </source>
</evidence>
<evidence type="ECO:0000313" key="1">
    <source>
        <dbReference type="EMBL" id="TQJ14587.1"/>
    </source>
</evidence>
<protein>
    <submittedName>
        <fullName evidence="1">Uncharacterized protein</fullName>
    </submittedName>
</protein>
<reference evidence="1 2" key="1">
    <citation type="submission" date="2019-06" db="EMBL/GenBank/DDBJ databases">
        <title>Sequencing the genomes of 1000 actinobacteria strains.</title>
        <authorList>
            <person name="Klenk H.-P."/>
        </authorList>
    </citation>
    <scope>NUCLEOTIDE SEQUENCE [LARGE SCALE GENOMIC DNA]</scope>
    <source>
        <strain evidence="1 2">DSM 19828</strain>
    </source>
</reference>